<dbReference type="CDD" id="cd18876">
    <property type="entry name" value="NUDIX_Hydrolase"/>
    <property type="match status" value="1"/>
</dbReference>
<evidence type="ECO:0000259" key="6">
    <source>
        <dbReference type="PROSITE" id="PS51462"/>
    </source>
</evidence>
<gene>
    <name evidence="7" type="ORF">FHR33_005175</name>
</gene>
<dbReference type="Proteomes" id="UP000579945">
    <property type="component" value="Unassembled WGS sequence"/>
</dbReference>
<keyword evidence="3 5" id="KW-0378">Hydrolase</keyword>
<dbReference type="PROSITE" id="PS00893">
    <property type="entry name" value="NUDIX_BOX"/>
    <property type="match status" value="1"/>
</dbReference>
<evidence type="ECO:0000256" key="2">
    <source>
        <dbReference type="ARBA" id="ARBA00005582"/>
    </source>
</evidence>
<dbReference type="PRINTS" id="PR00502">
    <property type="entry name" value="NUDIXFAMILY"/>
</dbReference>
<dbReference type="InterPro" id="IPR020084">
    <property type="entry name" value="NUDIX_hydrolase_CS"/>
</dbReference>
<dbReference type="GO" id="GO:0016787">
    <property type="term" value="F:hydrolase activity"/>
    <property type="evidence" value="ECO:0007669"/>
    <property type="project" value="UniProtKB-KW"/>
</dbReference>
<dbReference type="PANTHER" id="PTHR43046:SF12">
    <property type="entry name" value="GDP-MANNOSE MANNOSYL HYDROLASE"/>
    <property type="match status" value="1"/>
</dbReference>
<protein>
    <submittedName>
        <fullName evidence="7">8-oxo-dGTP pyrophosphatase MutT (NUDIX family)</fullName>
    </submittedName>
</protein>
<dbReference type="GeneID" id="95391504"/>
<proteinExistence type="inferred from homology"/>
<comment type="similarity">
    <text evidence="2 5">Belongs to the Nudix hydrolase family.</text>
</comment>
<dbReference type="InterPro" id="IPR020476">
    <property type="entry name" value="Nudix_hydrolase"/>
</dbReference>
<evidence type="ECO:0000256" key="4">
    <source>
        <dbReference type="ARBA" id="ARBA00022842"/>
    </source>
</evidence>
<evidence type="ECO:0000313" key="8">
    <source>
        <dbReference type="Proteomes" id="UP000579945"/>
    </source>
</evidence>
<evidence type="ECO:0000256" key="3">
    <source>
        <dbReference type="ARBA" id="ARBA00022801"/>
    </source>
</evidence>
<organism evidence="7 8">
    <name type="scientific">Nonomuraea dietziae</name>
    <dbReference type="NCBI Taxonomy" id="65515"/>
    <lineage>
        <taxon>Bacteria</taxon>
        <taxon>Bacillati</taxon>
        <taxon>Actinomycetota</taxon>
        <taxon>Actinomycetes</taxon>
        <taxon>Streptosporangiales</taxon>
        <taxon>Streptosporangiaceae</taxon>
        <taxon>Nonomuraea</taxon>
    </lineage>
</organism>
<keyword evidence="4" id="KW-0460">Magnesium</keyword>
<dbReference type="PROSITE" id="PS51462">
    <property type="entry name" value="NUDIX"/>
    <property type="match status" value="1"/>
</dbReference>
<feature type="domain" description="Nudix hydrolase" evidence="6">
    <location>
        <begin position="11"/>
        <end position="143"/>
    </location>
</feature>
<evidence type="ECO:0000256" key="1">
    <source>
        <dbReference type="ARBA" id="ARBA00001946"/>
    </source>
</evidence>
<comment type="caution">
    <text evidence="7">The sequence shown here is derived from an EMBL/GenBank/DDBJ whole genome shotgun (WGS) entry which is preliminary data.</text>
</comment>
<accession>A0A7W5VCF1</accession>
<sequence>MSVDMEYWESLHRVVVGAGAYITDRQGRALLVNPNYRPHWGFAGGSVDEGEHPAQACAREVEEELGLTLPVGELLVVHWAGIREDRPYPLIHFLFDCGVIDADTPVKLQAEELDDYGFFTEQEAAALLPPWAHDRLCAAAAARAAGAIRYLPPVSAG</sequence>
<comment type="cofactor">
    <cofactor evidence="1">
        <name>Mg(2+)</name>
        <dbReference type="ChEBI" id="CHEBI:18420"/>
    </cofactor>
</comment>
<dbReference type="EMBL" id="JACIBV010000001">
    <property type="protein sequence ID" value="MBB3729315.1"/>
    <property type="molecule type" value="Genomic_DNA"/>
</dbReference>
<reference evidence="7 8" key="1">
    <citation type="submission" date="2020-08" db="EMBL/GenBank/DDBJ databases">
        <title>Sequencing the genomes of 1000 actinobacteria strains.</title>
        <authorList>
            <person name="Klenk H.-P."/>
        </authorList>
    </citation>
    <scope>NUCLEOTIDE SEQUENCE [LARGE SCALE GENOMIC DNA]</scope>
    <source>
        <strain evidence="7 8">DSM 44320</strain>
    </source>
</reference>
<dbReference type="RefSeq" id="WP_183652426.1">
    <property type="nucleotide sequence ID" value="NZ_JACIBV010000001.1"/>
</dbReference>
<dbReference type="InterPro" id="IPR000086">
    <property type="entry name" value="NUDIX_hydrolase_dom"/>
</dbReference>
<dbReference type="Gene3D" id="3.90.79.10">
    <property type="entry name" value="Nucleoside Triphosphate Pyrophosphohydrolase"/>
    <property type="match status" value="1"/>
</dbReference>
<dbReference type="PANTHER" id="PTHR43046">
    <property type="entry name" value="GDP-MANNOSE MANNOSYL HYDROLASE"/>
    <property type="match status" value="1"/>
</dbReference>
<evidence type="ECO:0000313" key="7">
    <source>
        <dbReference type="EMBL" id="MBB3729315.1"/>
    </source>
</evidence>
<evidence type="ECO:0000256" key="5">
    <source>
        <dbReference type="RuleBase" id="RU003476"/>
    </source>
</evidence>
<dbReference type="AlphaFoldDB" id="A0A7W5VCF1"/>
<name>A0A7W5VCF1_9ACTN</name>
<dbReference type="InterPro" id="IPR015797">
    <property type="entry name" value="NUDIX_hydrolase-like_dom_sf"/>
</dbReference>
<dbReference type="Pfam" id="PF00293">
    <property type="entry name" value="NUDIX"/>
    <property type="match status" value="1"/>
</dbReference>
<keyword evidence="8" id="KW-1185">Reference proteome</keyword>
<dbReference type="SUPFAM" id="SSF55811">
    <property type="entry name" value="Nudix"/>
    <property type="match status" value="1"/>
</dbReference>